<feature type="compositionally biased region" description="Basic and acidic residues" evidence="1">
    <location>
        <begin position="92"/>
        <end position="110"/>
    </location>
</feature>
<feature type="compositionally biased region" description="Basic and acidic residues" evidence="1">
    <location>
        <begin position="52"/>
        <end position="61"/>
    </location>
</feature>
<evidence type="ECO:0000313" key="2">
    <source>
        <dbReference type="EMBL" id="AXQ60637.1"/>
    </source>
</evidence>
<dbReference type="GeneID" id="63027049"/>
<dbReference type="Proteomes" id="UP000262272">
    <property type="component" value="Segment"/>
</dbReference>
<proteinExistence type="predicted"/>
<sequence length="170" mass="18190">MPTIIAKDRKDAARIATKLLRAAGAQVELVRRVTAGPLPAFEVPDEVYQKFVDGEGDKGEVEQSESQGNDPTTPAEGAPLIGGEPVIDTGDEPPHEPPADDEGGEGRSDDPATADDVTEGTPDELPPLPDRNDSTADWAAYMSARYDDIDVDGMKRGELIAEYDRRTTGE</sequence>
<feature type="region of interest" description="Disordered" evidence="1">
    <location>
        <begin position="51"/>
        <end position="136"/>
    </location>
</feature>
<evidence type="ECO:0000313" key="3">
    <source>
        <dbReference type="Proteomes" id="UP000262272"/>
    </source>
</evidence>
<feature type="compositionally biased region" description="Acidic residues" evidence="1">
    <location>
        <begin position="112"/>
        <end position="122"/>
    </location>
</feature>
<protein>
    <submittedName>
        <fullName evidence="2">Uncharacterized protein</fullName>
    </submittedName>
</protein>
<keyword evidence="3" id="KW-1185">Reference proteome</keyword>
<name>A0A385DP39_9CAUD</name>
<reference evidence="2 3" key="1">
    <citation type="submission" date="2018-07" db="EMBL/GenBank/DDBJ databases">
        <authorList>
            <person name="Celious N.A."/>
            <person name="Jones R.M."/>
            <person name="Banks M.D."/>
            <person name="Grant A."/>
            <person name="McCray S.R."/>
            <person name="Melton Z.A."/>
            <person name="Mitchell A.N."/>
            <person name="Smalls C.A."/>
            <person name="Postiglione A.E."/>
            <person name="Patwardhan S."/>
            <person name="Newman R.H."/>
            <person name="Coomans R.J."/>
            <person name="Warner M.H."/>
            <person name="Garlena R.A."/>
            <person name="Russell D.A."/>
            <person name="Pope W.H."/>
            <person name="Jacobs-Sera D."/>
            <person name="Hatfull G.F."/>
        </authorList>
    </citation>
    <scope>NUCLEOTIDE SEQUENCE [LARGE SCALE GENOMIC DNA]</scope>
</reference>
<accession>A0A385DP39</accession>
<gene>
    <name evidence="2" type="primary">21</name>
    <name evidence="2" type="ORF">SEA_ALI17_21</name>
</gene>
<evidence type="ECO:0000256" key="1">
    <source>
        <dbReference type="SAM" id="MobiDB-lite"/>
    </source>
</evidence>
<organism evidence="2 3">
    <name type="scientific">Gordonia phage Ali17</name>
    <dbReference type="NCBI Taxonomy" id="2301561"/>
    <lineage>
        <taxon>Viruses</taxon>
        <taxon>Duplodnaviria</taxon>
        <taxon>Heunggongvirae</taxon>
        <taxon>Uroviricota</taxon>
        <taxon>Caudoviricetes</taxon>
        <taxon>Stackebrandtviridae</taxon>
        <taxon>Schenleyvirinae</taxon>
        <taxon>Leonardvirus</taxon>
        <taxon>Leonardvirus ali17</taxon>
    </lineage>
</organism>
<dbReference type="RefSeq" id="YP_010002498.1">
    <property type="nucleotide sequence ID" value="NC_053245.1"/>
</dbReference>
<dbReference type="EMBL" id="MH669000">
    <property type="protein sequence ID" value="AXQ60637.1"/>
    <property type="molecule type" value="Genomic_DNA"/>
</dbReference>
<dbReference type="KEGG" id="vg:63027049"/>